<keyword evidence="1" id="KW-1133">Transmembrane helix</keyword>
<dbReference type="EMBL" id="VIGI01000012">
    <property type="protein sequence ID" value="KAB8293053.1"/>
    <property type="molecule type" value="Genomic_DNA"/>
</dbReference>
<reference evidence="2 3" key="1">
    <citation type="submission" date="2019-06" db="EMBL/GenBank/DDBJ databases">
        <title>Genome Sequence of the Brown Rot Fungal Pathogen Monilinia laxa.</title>
        <authorList>
            <person name="De Miccolis Angelini R.M."/>
            <person name="Landi L."/>
            <person name="Abate D."/>
            <person name="Pollastro S."/>
            <person name="Romanazzi G."/>
            <person name="Faretra F."/>
        </authorList>
    </citation>
    <scope>NUCLEOTIDE SEQUENCE [LARGE SCALE GENOMIC DNA]</scope>
    <source>
        <strain evidence="2 3">Mlax316</strain>
    </source>
</reference>
<organism evidence="2 3">
    <name type="scientific">Monilinia laxa</name>
    <name type="common">Brown rot fungus</name>
    <name type="synonym">Sclerotinia laxa</name>
    <dbReference type="NCBI Taxonomy" id="61186"/>
    <lineage>
        <taxon>Eukaryota</taxon>
        <taxon>Fungi</taxon>
        <taxon>Dikarya</taxon>
        <taxon>Ascomycota</taxon>
        <taxon>Pezizomycotina</taxon>
        <taxon>Leotiomycetes</taxon>
        <taxon>Helotiales</taxon>
        <taxon>Sclerotiniaceae</taxon>
        <taxon>Monilinia</taxon>
    </lineage>
</organism>
<gene>
    <name evidence="2" type="ORF">EYC80_007413</name>
</gene>
<evidence type="ECO:0000313" key="2">
    <source>
        <dbReference type="EMBL" id="KAB8293053.1"/>
    </source>
</evidence>
<evidence type="ECO:0000256" key="1">
    <source>
        <dbReference type="SAM" id="Phobius"/>
    </source>
</evidence>
<dbReference type="Proteomes" id="UP000326757">
    <property type="component" value="Unassembled WGS sequence"/>
</dbReference>
<dbReference type="AlphaFoldDB" id="A0A5N6JVY0"/>
<keyword evidence="1" id="KW-0472">Membrane</keyword>
<comment type="caution">
    <text evidence="2">The sequence shown here is derived from an EMBL/GenBank/DDBJ whole genome shotgun (WGS) entry which is preliminary data.</text>
</comment>
<sequence length="119" mass="13617">MWFLLLTRNPLYTKLANSLELETKDHETTRQAERKTRWNVLLLLAFSIASGTLGFVFARVLERQSVVSGLAGPKFTKQLTTFSYNRDFSYPPSNTTEIAWNGLFPEKVDSKLKIGRMVT</sequence>
<protein>
    <submittedName>
        <fullName evidence="2">Uncharacterized protein</fullName>
    </submittedName>
</protein>
<keyword evidence="1" id="KW-0812">Transmembrane</keyword>
<name>A0A5N6JVY0_MONLA</name>
<proteinExistence type="predicted"/>
<keyword evidence="3" id="KW-1185">Reference proteome</keyword>
<dbReference type="OrthoDB" id="3687641at2759"/>
<accession>A0A5N6JVY0</accession>
<evidence type="ECO:0000313" key="3">
    <source>
        <dbReference type="Proteomes" id="UP000326757"/>
    </source>
</evidence>
<feature type="transmembrane region" description="Helical" evidence="1">
    <location>
        <begin position="40"/>
        <end position="61"/>
    </location>
</feature>